<sequence length="117" mass="13634">MNRLRYNSLSTDYQSSKATSRRHDKANGMSTLVHGTTESIKNTNDNNDWTTDFQWSKATLQHHNLEQTKSTIDSQPCIGYFNFNYYVVAIVLGYVLFVSFIFGMILWKCYPPDHYFS</sequence>
<evidence type="ECO:0000313" key="4">
    <source>
        <dbReference type="Proteomes" id="UP001292079"/>
    </source>
</evidence>
<name>A0AAE2D1E1_SCHME</name>
<feature type="region of interest" description="Disordered" evidence="1">
    <location>
        <begin position="1"/>
        <end position="24"/>
    </location>
</feature>
<protein>
    <submittedName>
        <fullName evidence="3">Uncharacterized protein</fullName>
    </submittedName>
</protein>
<keyword evidence="2" id="KW-0472">Membrane</keyword>
<gene>
    <name evidence="3" type="ORF">MN116_000272</name>
</gene>
<evidence type="ECO:0000256" key="2">
    <source>
        <dbReference type="SAM" id="Phobius"/>
    </source>
</evidence>
<evidence type="ECO:0000256" key="1">
    <source>
        <dbReference type="SAM" id="MobiDB-lite"/>
    </source>
</evidence>
<comment type="caution">
    <text evidence="3">The sequence shown here is derived from an EMBL/GenBank/DDBJ whole genome shotgun (WGS) entry which is preliminary data.</text>
</comment>
<keyword evidence="2" id="KW-1133">Transmembrane helix</keyword>
<dbReference type="Proteomes" id="UP001292079">
    <property type="component" value="Unassembled WGS sequence"/>
</dbReference>
<feature type="transmembrane region" description="Helical" evidence="2">
    <location>
        <begin position="83"/>
        <end position="107"/>
    </location>
</feature>
<keyword evidence="2" id="KW-0812">Transmembrane</keyword>
<organism evidence="3 4">
    <name type="scientific">Schistosoma mekongi</name>
    <name type="common">Parasitic worm</name>
    <dbReference type="NCBI Taxonomy" id="38744"/>
    <lineage>
        <taxon>Eukaryota</taxon>
        <taxon>Metazoa</taxon>
        <taxon>Spiralia</taxon>
        <taxon>Lophotrochozoa</taxon>
        <taxon>Platyhelminthes</taxon>
        <taxon>Trematoda</taxon>
        <taxon>Digenea</taxon>
        <taxon>Strigeidida</taxon>
        <taxon>Schistosomatoidea</taxon>
        <taxon>Schistosomatidae</taxon>
        <taxon>Schistosoma</taxon>
    </lineage>
</organism>
<reference evidence="3" key="1">
    <citation type="submission" date="2022-04" db="EMBL/GenBank/DDBJ databases">
        <authorList>
            <person name="Xu L."/>
            <person name="Lv Z."/>
        </authorList>
    </citation>
    <scope>NUCLEOTIDE SEQUENCE</scope>
    <source>
        <strain evidence="3">LV_2022a</strain>
    </source>
</reference>
<dbReference type="EMBL" id="JALJAT010000008">
    <property type="protein sequence ID" value="KAK4467607.1"/>
    <property type="molecule type" value="Genomic_DNA"/>
</dbReference>
<accession>A0AAE2D1E1</accession>
<dbReference type="AlphaFoldDB" id="A0AAE2D1E1"/>
<feature type="compositionally biased region" description="Polar residues" evidence="1">
    <location>
        <begin position="1"/>
        <end position="18"/>
    </location>
</feature>
<proteinExistence type="predicted"/>
<keyword evidence="4" id="KW-1185">Reference proteome</keyword>
<reference evidence="3" key="2">
    <citation type="journal article" date="2023" name="Infect Dis Poverty">
        <title>Chromosome-scale genome of the human blood fluke Schistosoma mekongi and its implications for public health.</title>
        <authorList>
            <person name="Zhou M."/>
            <person name="Xu L."/>
            <person name="Xu D."/>
            <person name="Chen W."/>
            <person name="Khan J."/>
            <person name="Hu Y."/>
            <person name="Huang H."/>
            <person name="Wei H."/>
            <person name="Zhang Y."/>
            <person name="Chusongsang P."/>
            <person name="Tanasarnprasert K."/>
            <person name="Hu X."/>
            <person name="Limpanont Y."/>
            <person name="Lv Z."/>
        </authorList>
    </citation>
    <scope>NUCLEOTIDE SEQUENCE</scope>
    <source>
        <strain evidence="3">LV_2022a</strain>
    </source>
</reference>
<evidence type="ECO:0000313" key="3">
    <source>
        <dbReference type="EMBL" id="KAK4467607.1"/>
    </source>
</evidence>